<name>A0A9D9DAN8_9GAMM</name>
<evidence type="ECO:0000256" key="4">
    <source>
        <dbReference type="ARBA" id="ARBA00022692"/>
    </source>
</evidence>
<feature type="transmembrane region" description="Helical" evidence="7">
    <location>
        <begin position="45"/>
        <end position="65"/>
    </location>
</feature>
<dbReference type="InterPro" id="IPR020846">
    <property type="entry name" value="MFS_dom"/>
</dbReference>
<dbReference type="GO" id="GO:0005886">
    <property type="term" value="C:plasma membrane"/>
    <property type="evidence" value="ECO:0007669"/>
    <property type="project" value="UniProtKB-SubCell"/>
</dbReference>
<dbReference type="Gene3D" id="1.20.1250.20">
    <property type="entry name" value="MFS general substrate transporter like domains"/>
    <property type="match status" value="1"/>
</dbReference>
<dbReference type="GO" id="GO:0022857">
    <property type="term" value="F:transmembrane transporter activity"/>
    <property type="evidence" value="ECO:0007669"/>
    <property type="project" value="InterPro"/>
</dbReference>
<feature type="transmembrane region" description="Helical" evidence="7">
    <location>
        <begin position="133"/>
        <end position="152"/>
    </location>
</feature>
<feature type="transmembrane region" description="Helical" evidence="7">
    <location>
        <begin position="164"/>
        <end position="184"/>
    </location>
</feature>
<keyword evidence="5 7" id="KW-1133">Transmembrane helix</keyword>
<dbReference type="SUPFAM" id="SSF103473">
    <property type="entry name" value="MFS general substrate transporter"/>
    <property type="match status" value="1"/>
</dbReference>
<proteinExistence type="predicted"/>
<dbReference type="InterPro" id="IPR011701">
    <property type="entry name" value="MFS"/>
</dbReference>
<dbReference type="AlphaFoldDB" id="A0A9D9DAN8"/>
<gene>
    <name evidence="9" type="ORF">IAB19_05830</name>
</gene>
<evidence type="ECO:0000256" key="6">
    <source>
        <dbReference type="ARBA" id="ARBA00023136"/>
    </source>
</evidence>
<evidence type="ECO:0000259" key="8">
    <source>
        <dbReference type="PROSITE" id="PS50850"/>
    </source>
</evidence>
<feature type="transmembrane region" description="Helical" evidence="7">
    <location>
        <begin position="368"/>
        <end position="388"/>
    </location>
</feature>
<feature type="transmembrane region" description="Helical" evidence="7">
    <location>
        <begin position="250"/>
        <end position="270"/>
    </location>
</feature>
<feature type="transmembrane region" description="Helical" evidence="7">
    <location>
        <begin position="340"/>
        <end position="362"/>
    </location>
</feature>
<keyword evidence="3" id="KW-1003">Cell membrane</keyword>
<comment type="caution">
    <text evidence="9">The sequence shown here is derived from an EMBL/GenBank/DDBJ whole genome shotgun (WGS) entry which is preliminary data.</text>
</comment>
<organism evidence="9 10">
    <name type="scientific">Candidatus Avisuccinivibrio stercorigallinarum</name>
    <dbReference type="NCBI Taxonomy" id="2840704"/>
    <lineage>
        <taxon>Bacteria</taxon>
        <taxon>Pseudomonadati</taxon>
        <taxon>Pseudomonadota</taxon>
        <taxon>Gammaproteobacteria</taxon>
        <taxon>Aeromonadales</taxon>
        <taxon>Succinivibrionaceae</taxon>
        <taxon>Succinivibrionaceae incertae sedis</taxon>
        <taxon>Candidatus Avisuccinivibrio</taxon>
    </lineage>
</organism>
<evidence type="ECO:0000313" key="10">
    <source>
        <dbReference type="Proteomes" id="UP000823631"/>
    </source>
</evidence>
<keyword evidence="2" id="KW-0813">Transport</keyword>
<evidence type="ECO:0000256" key="1">
    <source>
        <dbReference type="ARBA" id="ARBA00004651"/>
    </source>
</evidence>
<feature type="transmembrane region" description="Helical" evidence="7">
    <location>
        <begin position="306"/>
        <end position="328"/>
    </location>
</feature>
<evidence type="ECO:0000256" key="2">
    <source>
        <dbReference type="ARBA" id="ARBA00022448"/>
    </source>
</evidence>
<comment type="subcellular location">
    <subcellularLocation>
        <location evidence="1">Cell membrane</location>
        <topology evidence="1">Multi-pass membrane protein</topology>
    </subcellularLocation>
</comment>
<keyword evidence="6 7" id="KW-0472">Membrane</keyword>
<evidence type="ECO:0000256" key="5">
    <source>
        <dbReference type="ARBA" id="ARBA00022989"/>
    </source>
</evidence>
<keyword evidence="4 7" id="KW-0812">Transmembrane</keyword>
<feature type="transmembrane region" description="Helical" evidence="7">
    <location>
        <begin position="77"/>
        <end position="96"/>
    </location>
</feature>
<evidence type="ECO:0000256" key="3">
    <source>
        <dbReference type="ARBA" id="ARBA00022475"/>
    </source>
</evidence>
<accession>A0A9D9DAN8</accession>
<reference evidence="9" key="2">
    <citation type="journal article" date="2021" name="PeerJ">
        <title>Extensive microbial diversity within the chicken gut microbiome revealed by metagenomics and culture.</title>
        <authorList>
            <person name="Gilroy R."/>
            <person name="Ravi A."/>
            <person name="Getino M."/>
            <person name="Pursley I."/>
            <person name="Horton D.L."/>
            <person name="Alikhan N.F."/>
            <person name="Baker D."/>
            <person name="Gharbi K."/>
            <person name="Hall N."/>
            <person name="Watson M."/>
            <person name="Adriaenssens E.M."/>
            <person name="Foster-Nyarko E."/>
            <person name="Jarju S."/>
            <person name="Secka A."/>
            <person name="Antonio M."/>
            <person name="Oren A."/>
            <person name="Chaudhuri R.R."/>
            <person name="La Ragione R."/>
            <person name="Hildebrand F."/>
            <person name="Pallen M.J."/>
        </authorList>
    </citation>
    <scope>NUCLEOTIDE SEQUENCE</scope>
    <source>
        <strain evidence="9">17213</strain>
    </source>
</reference>
<dbReference type="Pfam" id="PF07690">
    <property type="entry name" value="MFS_1"/>
    <property type="match status" value="1"/>
</dbReference>
<feature type="transmembrane region" description="Helical" evidence="7">
    <location>
        <begin position="215"/>
        <end position="238"/>
    </location>
</feature>
<dbReference type="EMBL" id="JADINH010000125">
    <property type="protein sequence ID" value="MBO8415880.1"/>
    <property type="molecule type" value="Genomic_DNA"/>
</dbReference>
<sequence>MSWKVVLAILTCNVVMMSSSYTMIIPFLPLYLANDLQADPDTVNIWTGAIFAVCFAVTAVMAPIWGKMSDSRGKKLMVMRSSSLIAVAYILGGLVQTPLQLFFVRILQGFAAGLWPASLSLMSAYVPKTKVGIAMGIMQSANICGGIIGPLFGGVMAEAFGMRISFFIAGSALVLITLITLFFIKEPPRQQAEPGAVKAPTASYGSLLKSGTIRMLLLCTGLTNMVILLLQPIMTLYIGQLRGTQENLLMVSGLVFSFSGIAGAIAAPIWGRQGQAHGFFKTEVISLFAAGVLICSQFIPSTLIPFAILNFIVGLGFSGIFPSANSMIIVNTQTSERGTAFGLLFSAQQIGGTVGPLLGGVLATFIDYGYIFPIAGSVLVCLSLFLFFKAPAEMRRNPTAASATVQKKRANINKIKEQIVAELKAEAAAKQDSASAAASAGKEQH</sequence>
<protein>
    <submittedName>
        <fullName evidence="9">MFS transporter</fullName>
    </submittedName>
</protein>
<dbReference type="InterPro" id="IPR036259">
    <property type="entry name" value="MFS_trans_sf"/>
</dbReference>
<evidence type="ECO:0000256" key="7">
    <source>
        <dbReference type="SAM" id="Phobius"/>
    </source>
</evidence>
<dbReference type="Proteomes" id="UP000823631">
    <property type="component" value="Unassembled WGS sequence"/>
</dbReference>
<reference evidence="9" key="1">
    <citation type="submission" date="2020-10" db="EMBL/GenBank/DDBJ databases">
        <authorList>
            <person name="Gilroy R."/>
        </authorList>
    </citation>
    <scope>NUCLEOTIDE SEQUENCE</scope>
    <source>
        <strain evidence="9">17213</strain>
    </source>
</reference>
<dbReference type="PANTHER" id="PTHR43414:SF1">
    <property type="entry name" value="PEPTIDE PERMEASE"/>
    <property type="match status" value="1"/>
</dbReference>
<dbReference type="PANTHER" id="PTHR43414">
    <property type="entry name" value="MULTIDRUG RESISTANCE PROTEIN MDTG"/>
    <property type="match status" value="1"/>
</dbReference>
<dbReference type="PROSITE" id="PS50850">
    <property type="entry name" value="MFS"/>
    <property type="match status" value="1"/>
</dbReference>
<feature type="domain" description="Major facilitator superfamily (MFS) profile" evidence="8">
    <location>
        <begin position="6"/>
        <end position="394"/>
    </location>
</feature>
<evidence type="ECO:0000313" key="9">
    <source>
        <dbReference type="EMBL" id="MBO8415880.1"/>
    </source>
</evidence>
<feature type="transmembrane region" description="Helical" evidence="7">
    <location>
        <begin position="7"/>
        <end position="33"/>
    </location>
</feature>